<dbReference type="AlphaFoldDB" id="A0A8H6HAV5"/>
<reference evidence="1 2" key="1">
    <citation type="submission" date="2020-07" db="EMBL/GenBank/DDBJ databases">
        <title>Comparative genomics of pyrophilous fungi reveals a link between fire events and developmental genes.</title>
        <authorList>
            <consortium name="DOE Joint Genome Institute"/>
            <person name="Steindorff A.S."/>
            <person name="Carver A."/>
            <person name="Calhoun S."/>
            <person name="Stillman K."/>
            <person name="Liu H."/>
            <person name="Lipzen A."/>
            <person name="Pangilinan J."/>
            <person name="Labutti K."/>
            <person name="Bruns T.D."/>
            <person name="Grigoriev I.V."/>
        </authorList>
    </citation>
    <scope>NUCLEOTIDE SEQUENCE [LARGE SCALE GENOMIC DNA]</scope>
    <source>
        <strain evidence="1 2">CBS 144469</strain>
    </source>
</reference>
<dbReference type="Proteomes" id="UP000521943">
    <property type="component" value="Unassembled WGS sequence"/>
</dbReference>
<dbReference type="EMBL" id="JACGCI010000173">
    <property type="protein sequence ID" value="KAF6742747.1"/>
    <property type="molecule type" value="Genomic_DNA"/>
</dbReference>
<gene>
    <name evidence="1" type="ORF">DFP72DRAFT_860118</name>
</gene>
<organism evidence="1 2">
    <name type="scientific">Ephemerocybe angulata</name>
    <dbReference type="NCBI Taxonomy" id="980116"/>
    <lineage>
        <taxon>Eukaryota</taxon>
        <taxon>Fungi</taxon>
        <taxon>Dikarya</taxon>
        <taxon>Basidiomycota</taxon>
        <taxon>Agaricomycotina</taxon>
        <taxon>Agaricomycetes</taxon>
        <taxon>Agaricomycetidae</taxon>
        <taxon>Agaricales</taxon>
        <taxon>Agaricineae</taxon>
        <taxon>Psathyrellaceae</taxon>
        <taxon>Ephemerocybe</taxon>
    </lineage>
</organism>
<protein>
    <submittedName>
        <fullName evidence="1">Uncharacterized protein</fullName>
    </submittedName>
</protein>
<evidence type="ECO:0000313" key="1">
    <source>
        <dbReference type="EMBL" id="KAF6742747.1"/>
    </source>
</evidence>
<evidence type="ECO:0000313" key="2">
    <source>
        <dbReference type="Proteomes" id="UP000521943"/>
    </source>
</evidence>
<keyword evidence="2" id="KW-1185">Reference proteome</keyword>
<proteinExistence type="predicted"/>
<name>A0A8H6HAV5_9AGAR</name>
<sequence length="203" mass="24088">MKVSRQSFAIWNTSPIRDYGVVLTKVLETAAMNQVYALCSSLPPFEISTYHPYDFKLEVLAFVDWLVPTYYHVRHSLPREEFEFWILFAELVDIWSHVPFLRFRPDNFTRLARRIRIGSDLIPLSHVPEDRANISWRNAMDIDLHTERMIQCQEYVKEHENDLAWRTWRCNLDRVQTATYHLLCCGDQLARVETQILLDKSVV</sequence>
<comment type="caution">
    <text evidence="1">The sequence shown here is derived from an EMBL/GenBank/DDBJ whole genome shotgun (WGS) entry which is preliminary data.</text>
</comment>
<accession>A0A8H6HAV5</accession>